<evidence type="ECO:0000313" key="2">
    <source>
        <dbReference type="EMBL" id="ACU59968.1"/>
    </source>
</evidence>
<dbReference type="KEGG" id="cpi:Cpin_2480"/>
<dbReference type="RefSeq" id="WP_012790144.1">
    <property type="nucleotide sequence ID" value="NC_013132.1"/>
</dbReference>
<accession>A0A979G3M5</accession>
<keyword evidence="1" id="KW-0472">Membrane</keyword>
<keyword evidence="1" id="KW-0812">Transmembrane</keyword>
<keyword evidence="1" id="KW-1133">Transmembrane helix</keyword>
<dbReference type="Proteomes" id="UP000002215">
    <property type="component" value="Chromosome"/>
</dbReference>
<sequence length="167" mass="18963">MNLKAIIIKVAIGLALTLAGWQLTDKGLSYPSEKDAAMYAQLCKNSVKTKGRISEDYTTTKIALKGTNGTNMNTFKYVYTVNGQDYNGQFTVNIVPSYKELDVWYDPNDPTVHFHRDPCKQVDYYKDKKYPRWFAFLGIPMLLIGAGMLYSMFKNGMRSLFTPAGRK</sequence>
<feature type="transmembrane region" description="Helical" evidence="1">
    <location>
        <begin position="133"/>
        <end position="153"/>
    </location>
</feature>
<gene>
    <name evidence="2" type="ordered locus">Cpin_2480</name>
</gene>
<protein>
    <recommendedName>
        <fullName evidence="4">DUF3592 domain-containing protein</fullName>
    </recommendedName>
</protein>
<dbReference type="EMBL" id="CP001699">
    <property type="protein sequence ID" value="ACU59968.1"/>
    <property type="molecule type" value="Genomic_DNA"/>
</dbReference>
<proteinExistence type="predicted"/>
<reference evidence="2 3" key="2">
    <citation type="journal article" date="2010" name="Stand. Genomic Sci.">
        <title>Complete genome sequence of Chitinophaga pinensis type strain (UQM 2034).</title>
        <authorList>
            <person name="Glavina Del Rio T."/>
            <person name="Abt B."/>
            <person name="Spring S."/>
            <person name="Lapidus A."/>
            <person name="Nolan M."/>
            <person name="Tice H."/>
            <person name="Copeland A."/>
            <person name="Cheng J.F."/>
            <person name="Chen F."/>
            <person name="Bruce D."/>
            <person name="Goodwin L."/>
            <person name="Pitluck S."/>
            <person name="Ivanova N."/>
            <person name="Mavromatis K."/>
            <person name="Mikhailova N."/>
            <person name="Pati A."/>
            <person name="Chen A."/>
            <person name="Palaniappan K."/>
            <person name="Land M."/>
            <person name="Hauser L."/>
            <person name="Chang Y.J."/>
            <person name="Jeffries C.D."/>
            <person name="Chain P."/>
            <person name="Saunders E."/>
            <person name="Detter J.C."/>
            <person name="Brettin T."/>
            <person name="Rohde M."/>
            <person name="Goker M."/>
            <person name="Bristow J."/>
            <person name="Eisen J.A."/>
            <person name="Markowitz V."/>
            <person name="Hugenholtz P."/>
            <person name="Kyrpides N.C."/>
            <person name="Klenk H.P."/>
            <person name="Lucas S."/>
        </authorList>
    </citation>
    <scope>NUCLEOTIDE SEQUENCE [LARGE SCALE GENOMIC DNA]</scope>
    <source>
        <strain evidence="3">ATCC 43595 / DSM 2588 / LMG 13176 / NBRC 15968 / NCIMB 11800 / UQM 2034</strain>
    </source>
</reference>
<evidence type="ECO:0000256" key="1">
    <source>
        <dbReference type="SAM" id="Phobius"/>
    </source>
</evidence>
<evidence type="ECO:0008006" key="4">
    <source>
        <dbReference type="Google" id="ProtNLM"/>
    </source>
</evidence>
<dbReference type="AlphaFoldDB" id="A0A979G3M5"/>
<evidence type="ECO:0000313" key="3">
    <source>
        <dbReference type="Proteomes" id="UP000002215"/>
    </source>
</evidence>
<name>A0A979G3M5_CHIPD</name>
<organism evidence="2 3">
    <name type="scientific">Chitinophaga pinensis (strain ATCC 43595 / DSM 2588 / LMG 13176 / NBRC 15968 / NCIMB 11800 / UQM 2034)</name>
    <dbReference type="NCBI Taxonomy" id="485918"/>
    <lineage>
        <taxon>Bacteria</taxon>
        <taxon>Pseudomonadati</taxon>
        <taxon>Bacteroidota</taxon>
        <taxon>Chitinophagia</taxon>
        <taxon>Chitinophagales</taxon>
        <taxon>Chitinophagaceae</taxon>
        <taxon>Chitinophaga</taxon>
    </lineage>
</organism>
<reference evidence="3" key="1">
    <citation type="submission" date="2009-08" db="EMBL/GenBank/DDBJ databases">
        <title>The complete genome of Chitinophaga pinensis DSM 2588.</title>
        <authorList>
            <consortium name="US DOE Joint Genome Institute (JGI-PGF)"/>
            <person name="Lucas S."/>
            <person name="Copeland A."/>
            <person name="Lapidus A."/>
            <person name="Glavina del Rio T."/>
            <person name="Dalin E."/>
            <person name="Tice H."/>
            <person name="Bruce D."/>
            <person name="Goodwin L."/>
            <person name="Pitluck S."/>
            <person name="Kyrpides N."/>
            <person name="Mavromatis K."/>
            <person name="Ivanova N."/>
            <person name="Mikhailova N."/>
            <person name="Sims D."/>
            <person name="Meinche L."/>
            <person name="Brettin T."/>
            <person name="Detter J.C."/>
            <person name="Han C."/>
            <person name="Larimer F."/>
            <person name="Land M."/>
            <person name="Hauser L."/>
            <person name="Markowitz V."/>
            <person name="Cheng J.-F."/>
            <person name="Hugenholtz P."/>
            <person name="Woyke T."/>
            <person name="Wu D."/>
            <person name="Spring S."/>
            <person name="Klenk H.-P."/>
            <person name="Eisen J.A."/>
        </authorList>
    </citation>
    <scope>NUCLEOTIDE SEQUENCE [LARGE SCALE GENOMIC DNA]</scope>
    <source>
        <strain evidence="3">ATCC 43595 / DSM 2588 / LMG 13176 / NBRC 15968 / NCIMB 11800 / UQM 2034</strain>
    </source>
</reference>
<dbReference type="OrthoDB" id="666951at2"/>